<evidence type="ECO:0000259" key="2">
    <source>
        <dbReference type="Pfam" id="PF18620"/>
    </source>
</evidence>
<evidence type="ECO:0000313" key="3">
    <source>
        <dbReference type="EMBL" id="MBC5605207.1"/>
    </source>
</evidence>
<name>A0ABR7CBN9_9BACE</name>
<dbReference type="EMBL" id="JACOOE010000005">
    <property type="protein sequence ID" value="MBC5605207.1"/>
    <property type="molecule type" value="Genomic_DNA"/>
</dbReference>
<protein>
    <submittedName>
        <fullName evidence="3">DUF1735 domain-containing protein</fullName>
    </submittedName>
</protein>
<dbReference type="Pfam" id="PF18620">
    <property type="entry name" value="DUF5627"/>
    <property type="match status" value="1"/>
</dbReference>
<feature type="domain" description="DUF5627" evidence="2">
    <location>
        <begin position="201"/>
        <end position="336"/>
    </location>
</feature>
<dbReference type="RefSeq" id="WP_186967319.1">
    <property type="nucleotide sequence ID" value="NZ_JACOOE010000005.1"/>
</dbReference>
<evidence type="ECO:0000259" key="1">
    <source>
        <dbReference type="Pfam" id="PF08522"/>
    </source>
</evidence>
<accession>A0ABR7CBN9</accession>
<gene>
    <name evidence="3" type="ORF">H8S67_11070</name>
</gene>
<keyword evidence="4" id="KW-1185">Reference proteome</keyword>
<comment type="caution">
    <text evidence="3">The sequence shown here is derived from an EMBL/GenBank/DDBJ whole genome shotgun (WGS) entry which is preliminary data.</text>
</comment>
<dbReference type="Pfam" id="PF08522">
    <property type="entry name" value="BT_3987-like_N"/>
    <property type="match status" value="1"/>
</dbReference>
<dbReference type="InterPro" id="IPR040580">
    <property type="entry name" value="DUF5627"/>
</dbReference>
<dbReference type="Gene3D" id="2.40.128.420">
    <property type="match status" value="1"/>
</dbReference>
<reference evidence="3 4" key="1">
    <citation type="submission" date="2020-08" db="EMBL/GenBank/DDBJ databases">
        <title>Genome public.</title>
        <authorList>
            <person name="Liu C."/>
            <person name="Sun Q."/>
        </authorList>
    </citation>
    <scope>NUCLEOTIDE SEQUENCE [LARGE SCALE GENOMIC DNA]</scope>
    <source>
        <strain evidence="3 4">M27</strain>
    </source>
</reference>
<dbReference type="InterPro" id="IPR013728">
    <property type="entry name" value="BT_3987-like_N"/>
</dbReference>
<evidence type="ECO:0000313" key="4">
    <source>
        <dbReference type="Proteomes" id="UP000600600"/>
    </source>
</evidence>
<dbReference type="Proteomes" id="UP000600600">
    <property type="component" value="Unassembled WGS sequence"/>
</dbReference>
<dbReference type="PROSITE" id="PS51257">
    <property type="entry name" value="PROKAR_LIPOPROTEIN"/>
    <property type="match status" value="1"/>
</dbReference>
<feature type="domain" description="BT-3987-like N-terminal" evidence="1">
    <location>
        <begin position="33"/>
        <end position="163"/>
    </location>
</feature>
<organism evidence="3 4">
    <name type="scientific">Bacteroides difficilis</name>
    <dbReference type="NCBI Taxonomy" id="2763021"/>
    <lineage>
        <taxon>Bacteria</taxon>
        <taxon>Pseudomonadati</taxon>
        <taxon>Bacteroidota</taxon>
        <taxon>Bacteroidia</taxon>
        <taxon>Bacteroidales</taxon>
        <taxon>Bacteroidaceae</taxon>
        <taxon>Bacteroides</taxon>
    </lineage>
</organism>
<proteinExistence type="predicted"/>
<sequence length="347" mass="39064">MKKNKILVGMVIIAATLTACENQDIDFPDFDYQTVYFGNQYPVRTVELGEDLFVDTSIDNQHKVVIKATVGGVYKNNKDIVVDFKVDKSLCDGLYFKEEKGNDVKVEPMPSEYYQLASDRIVIPSGSILGGVEVQLTDAFFEDEKALSKNYVIPLLMTDVQGVDSILRGAPLVENPNRCISDDWTVKPKDYILYAVKYVNPWHGNYLRRGVDKITKEDGVVSTSVRHEQYVEKDEVVSISTNKLKVSTLSLNIYDTEGTAVNYNLVLKFAEDNTCTVSGDSDEYEISGTGKFVSKGDKNSMGGKDRDVLYLDYNVTFKDLNWQYATKDTLVVRDRGVAPEYFDVVKK</sequence>
<dbReference type="Gene3D" id="2.60.40.1740">
    <property type="entry name" value="hypothetical protein (bacova_03559)"/>
    <property type="match status" value="1"/>
</dbReference>